<evidence type="ECO:0000313" key="2">
    <source>
        <dbReference type="EMBL" id="HGU52432.1"/>
    </source>
</evidence>
<dbReference type="NCBIfam" id="TIGR01444">
    <property type="entry name" value="fkbM_fam"/>
    <property type="match status" value="1"/>
</dbReference>
<name>A0A7V4KCC9_FERPE</name>
<keyword evidence="2" id="KW-0808">Transferase</keyword>
<dbReference type="Gene3D" id="3.40.50.150">
    <property type="entry name" value="Vaccinia Virus protein VP39"/>
    <property type="match status" value="1"/>
</dbReference>
<accession>A0A7V4KCC9</accession>
<dbReference type="GO" id="GO:0032259">
    <property type="term" value="P:methylation"/>
    <property type="evidence" value="ECO:0007669"/>
    <property type="project" value="UniProtKB-KW"/>
</dbReference>
<dbReference type="InterPro" id="IPR029063">
    <property type="entry name" value="SAM-dependent_MTases_sf"/>
</dbReference>
<dbReference type="SUPFAM" id="SSF53335">
    <property type="entry name" value="S-adenosyl-L-methionine-dependent methyltransferases"/>
    <property type="match status" value="1"/>
</dbReference>
<dbReference type="GO" id="GO:0008168">
    <property type="term" value="F:methyltransferase activity"/>
    <property type="evidence" value="ECO:0007669"/>
    <property type="project" value="UniProtKB-KW"/>
</dbReference>
<dbReference type="PANTHER" id="PTHR34203:SF15">
    <property type="entry name" value="SLL1173 PROTEIN"/>
    <property type="match status" value="1"/>
</dbReference>
<dbReference type="EMBL" id="DSZZ01000124">
    <property type="protein sequence ID" value="HGU52432.1"/>
    <property type="molecule type" value="Genomic_DNA"/>
</dbReference>
<dbReference type="Pfam" id="PF05050">
    <property type="entry name" value="Methyltransf_21"/>
    <property type="match status" value="1"/>
</dbReference>
<comment type="caution">
    <text evidence="2">The sequence shown here is derived from an EMBL/GenBank/DDBJ whole genome shotgun (WGS) entry which is preliminary data.</text>
</comment>
<keyword evidence="2" id="KW-0489">Methyltransferase</keyword>
<dbReference type="PANTHER" id="PTHR34203">
    <property type="entry name" value="METHYLTRANSFERASE, FKBM FAMILY PROTEIN"/>
    <property type="match status" value="1"/>
</dbReference>
<dbReference type="AlphaFoldDB" id="A0A7V4KCC9"/>
<feature type="domain" description="Methyltransferase FkbM" evidence="1">
    <location>
        <begin position="46"/>
        <end position="113"/>
    </location>
</feature>
<reference evidence="2" key="1">
    <citation type="journal article" date="2020" name="mSystems">
        <title>Genome- and Community-Level Interaction Insights into Carbon Utilization and Element Cycling Functions of Hydrothermarchaeota in Hydrothermal Sediment.</title>
        <authorList>
            <person name="Zhou Z."/>
            <person name="Liu Y."/>
            <person name="Xu W."/>
            <person name="Pan J."/>
            <person name="Luo Z.H."/>
            <person name="Li M."/>
        </authorList>
    </citation>
    <scope>NUCLEOTIDE SEQUENCE [LARGE SCALE GENOMIC DNA]</scope>
    <source>
        <strain evidence="2">SpSt-61</strain>
    </source>
</reference>
<gene>
    <name evidence="2" type="ORF">ENT78_02735</name>
</gene>
<dbReference type="InterPro" id="IPR006342">
    <property type="entry name" value="FkbM_mtfrase"/>
</dbReference>
<evidence type="ECO:0000259" key="1">
    <source>
        <dbReference type="Pfam" id="PF05050"/>
    </source>
</evidence>
<dbReference type="InterPro" id="IPR052514">
    <property type="entry name" value="SAM-dependent_MTase"/>
</dbReference>
<organism evidence="2">
    <name type="scientific">Fervidobacterium pennivorans</name>
    <dbReference type="NCBI Taxonomy" id="93466"/>
    <lineage>
        <taxon>Bacteria</taxon>
        <taxon>Thermotogati</taxon>
        <taxon>Thermotogota</taxon>
        <taxon>Thermotogae</taxon>
        <taxon>Thermotogales</taxon>
        <taxon>Fervidobacteriaceae</taxon>
        <taxon>Fervidobacterium</taxon>
    </lineage>
</organism>
<sequence>MSKVEVLGVYIEELEVSLRVFEDILPKLHDLSIPNPMAGWSTLREVECSQKVRVKTMTIDSFVEKERIERVDFIKIDTEGAEREIIKGARETIKRFKPKMAISAYHLPDDKKVIPELILSIRDDYKFKLVNKGEEDLFFY</sequence>
<proteinExistence type="predicted"/>
<protein>
    <submittedName>
        <fullName evidence="2">FkbM family methyltransferase</fullName>
    </submittedName>
</protein>